<proteinExistence type="predicted"/>
<dbReference type="STRING" id="301967.A6E15_02140"/>
<evidence type="ECO:0000313" key="3">
    <source>
        <dbReference type="Proteomes" id="UP000189370"/>
    </source>
</evidence>
<dbReference type="OrthoDB" id="203940at2157"/>
<dbReference type="AlphaFoldDB" id="A0A1S8AT26"/>
<dbReference type="InterPro" id="IPR058336">
    <property type="entry name" value="VP3-like_halobact-type"/>
</dbReference>
<dbReference type="Pfam" id="PF26064">
    <property type="entry name" value="DUF8023"/>
    <property type="match status" value="1"/>
</dbReference>
<accession>A0A1S8AT26</accession>
<comment type="caution">
    <text evidence="2">The sequence shown here is derived from an EMBL/GenBank/DDBJ whole genome shotgun (WGS) entry which is preliminary data.</text>
</comment>
<evidence type="ECO:0000313" key="2">
    <source>
        <dbReference type="EMBL" id="OLZ39855.1"/>
    </source>
</evidence>
<feature type="transmembrane region" description="Helical" evidence="1">
    <location>
        <begin position="126"/>
        <end position="143"/>
    </location>
</feature>
<dbReference type="Proteomes" id="UP000189370">
    <property type="component" value="Unassembled WGS sequence"/>
</dbReference>
<gene>
    <name evidence="2" type="ORF">A6E15_02140</name>
</gene>
<keyword evidence="3" id="KW-1185">Reference proteome</keyword>
<feature type="transmembrane region" description="Helical" evidence="1">
    <location>
        <begin position="66"/>
        <end position="85"/>
    </location>
</feature>
<name>A0A1S8AT26_9EURY</name>
<evidence type="ECO:0000256" key="1">
    <source>
        <dbReference type="SAM" id="Phobius"/>
    </source>
</evidence>
<feature type="transmembrane region" description="Helical" evidence="1">
    <location>
        <begin position="97"/>
        <end position="120"/>
    </location>
</feature>
<keyword evidence="1" id="KW-0472">Membrane</keyword>
<dbReference type="EMBL" id="LWLN01000001">
    <property type="protein sequence ID" value="OLZ39855.1"/>
    <property type="molecule type" value="Genomic_DNA"/>
</dbReference>
<protein>
    <submittedName>
        <fullName evidence="2">Uncharacterized protein</fullName>
    </submittedName>
</protein>
<keyword evidence="1" id="KW-1133">Transmembrane helix</keyword>
<feature type="transmembrane region" description="Helical" evidence="1">
    <location>
        <begin position="26"/>
        <end position="46"/>
    </location>
</feature>
<dbReference type="RefSeq" id="WP_076143210.1">
    <property type="nucleotide sequence ID" value="NZ_LWLN01000001.1"/>
</dbReference>
<reference evidence="3" key="1">
    <citation type="submission" date="2016-04" db="EMBL/GenBank/DDBJ databases">
        <authorList>
            <person name="Chen S.-C."/>
            <person name="Lai M.-C."/>
        </authorList>
    </citation>
    <scope>NUCLEOTIDE SEQUENCE [LARGE SCALE GENOMIC DNA]</scope>
    <source>
        <strain evidence="3">AB14</strain>
    </source>
</reference>
<keyword evidence="1" id="KW-0812">Transmembrane</keyword>
<organism evidence="2 3">
    <name type="scientific">Natrinema saccharevitans</name>
    <dbReference type="NCBI Taxonomy" id="301967"/>
    <lineage>
        <taxon>Archaea</taxon>
        <taxon>Methanobacteriati</taxon>
        <taxon>Methanobacteriota</taxon>
        <taxon>Stenosarchaea group</taxon>
        <taxon>Halobacteria</taxon>
        <taxon>Halobacteriales</taxon>
        <taxon>Natrialbaceae</taxon>
        <taxon>Natrinema</taxon>
    </lineage>
</organism>
<sequence length="144" mass="15368">MALSLPASTVPDAVRREDGIDLIDSVLAPLFVLASFSVAAVGTFTLNAPFNTGFEGVLVASNGTEITWGFLISMITVVAAWVTNGQTDISDYTDLETVVLLLMFILNILSALVPAVSVAVESTWPLGWFMVFLNGAGFYLIAYK</sequence>